<accession>A0A9D7SW03</accession>
<dbReference type="Proteomes" id="UP000808337">
    <property type="component" value="Unassembled WGS sequence"/>
</dbReference>
<dbReference type="EMBL" id="JADKGY010000008">
    <property type="protein sequence ID" value="MBK9982988.1"/>
    <property type="molecule type" value="Genomic_DNA"/>
</dbReference>
<evidence type="ECO:0000313" key="2">
    <source>
        <dbReference type="Proteomes" id="UP000808337"/>
    </source>
</evidence>
<proteinExistence type="predicted"/>
<evidence type="ECO:0008006" key="3">
    <source>
        <dbReference type="Google" id="ProtNLM"/>
    </source>
</evidence>
<dbReference type="PANTHER" id="PTHR30441:SF4">
    <property type="entry name" value="PROTEIN ASMA"/>
    <property type="match status" value="1"/>
</dbReference>
<dbReference type="PANTHER" id="PTHR30441">
    <property type="entry name" value="DUF748 DOMAIN-CONTAINING PROTEIN"/>
    <property type="match status" value="1"/>
</dbReference>
<gene>
    <name evidence="1" type="ORF">IPP15_11295</name>
</gene>
<protein>
    <recommendedName>
        <fullName evidence="3">AsmA-like C-terminal domain-containing protein</fullName>
    </recommendedName>
</protein>
<dbReference type="GO" id="GO:0005886">
    <property type="term" value="C:plasma membrane"/>
    <property type="evidence" value="ECO:0007669"/>
    <property type="project" value="TreeGrafter"/>
</dbReference>
<dbReference type="InterPro" id="IPR052894">
    <property type="entry name" value="AsmA-related"/>
</dbReference>
<evidence type="ECO:0000313" key="1">
    <source>
        <dbReference type="EMBL" id="MBK9982988.1"/>
    </source>
</evidence>
<dbReference type="AlphaFoldDB" id="A0A9D7SW03"/>
<reference evidence="1 2" key="1">
    <citation type="submission" date="2020-10" db="EMBL/GenBank/DDBJ databases">
        <title>Connecting structure to function with the recovery of over 1000 high-quality activated sludge metagenome-assembled genomes encoding full-length rRNA genes using long-read sequencing.</title>
        <authorList>
            <person name="Singleton C.M."/>
            <person name="Petriglieri F."/>
            <person name="Kristensen J.M."/>
            <person name="Kirkegaard R.H."/>
            <person name="Michaelsen T.Y."/>
            <person name="Andersen M.H."/>
            <person name="Karst S.M."/>
            <person name="Dueholm M.S."/>
            <person name="Nielsen P.H."/>
            <person name="Albertsen M."/>
        </authorList>
    </citation>
    <scope>NUCLEOTIDE SEQUENCE [LARGE SCALE GENOMIC DNA]</scope>
    <source>
        <strain evidence="1">Ribe_18-Q3-R11-54_MAXAC.273</strain>
    </source>
</reference>
<comment type="caution">
    <text evidence="1">The sequence shown here is derived from an EMBL/GenBank/DDBJ whole genome shotgun (WGS) entry which is preliminary data.</text>
</comment>
<dbReference type="GO" id="GO:0090313">
    <property type="term" value="P:regulation of protein targeting to membrane"/>
    <property type="evidence" value="ECO:0007669"/>
    <property type="project" value="TreeGrafter"/>
</dbReference>
<name>A0A9D7SW03_9BACT</name>
<organism evidence="1 2">
    <name type="scientific">Candidatus Opimibacter skivensis</name>
    <dbReference type="NCBI Taxonomy" id="2982028"/>
    <lineage>
        <taxon>Bacteria</taxon>
        <taxon>Pseudomonadati</taxon>
        <taxon>Bacteroidota</taxon>
        <taxon>Saprospiria</taxon>
        <taxon>Saprospirales</taxon>
        <taxon>Saprospiraceae</taxon>
        <taxon>Candidatus Opimibacter</taxon>
    </lineage>
</organism>
<sequence length="733" mass="82562">MISLLLISIGVLSIIEWKGDAIVKKVIGLAEKNLEDSLHYETLHLEWFRYFPSVALRVDGLTLGPDDEPLLKGGHVDIILRLLPLFKEKIMISKLLISNSRLNIIKQNSRWSYEVFKKSDISSEKEWNALVHQIRLEKSILIYDDHEGLSFSMNIENAKIEGELTGKLISAEIVAKGSVDELATTSYILPSATSFEVSGNYKKDQEAGTQQYIDWNLSLQGIDIEGSGSTRIENGQEYLDATMIWKNGDAKTIQQFLHSKLSKDWEGFTLAGDTEGQIKINGKSSNNEIPAISCSAILKNGSIQFQGQESPMKDVRLEVNYLNRDVDSKQSSKIKAILKNGTFKGRPIRSEISVTDLDHPVLSLDLNGYLPAGVLNTLTSSSGLHFQDGVFDIGHLKIVNLGLTNVSIKTLIEKSETDFEMENLKFQLHKDVIEITKGEITLDPDGHLKLAADKLSWNKANNEDVIGEFEFASDKISYKIKGSICQGTIESSGTISGLGQQTVMDAEWKMKAVEIKEVMSSFDNFNQTFITSQNIKGKTNIWAKTQIPYDQSGNILSQKILVSAAIDIKDGELENMKTLEDFSKYIHLQDLRDIRFNEFRNYLKIEGGKVYLPVVFIQSNAINLSVSGIHSFDQHILYNLKINAGQAVSNKLRKPDYGKSFKRARKSGWINLYYVLSGTTSSVRYEQDQKEVLSGFEQSAALKENLRNYLVDHFGYDVYWLEPNEWEDIPEYE</sequence>